<dbReference type="AlphaFoldDB" id="A0AAW0FGE3"/>
<comment type="caution">
    <text evidence="1">The sequence shown here is derived from an EMBL/GenBank/DDBJ whole genome shotgun (WGS) entry which is preliminary data.</text>
</comment>
<sequence>MYATIDSIQHGDAPWESFSFHFMGPLARDDPQWKRATYTVYCRNTQTVVHNMLNNKEFDGKFDYIPFQEYTGPQKRRVSNLMSGDWVYQKANEIAADQNTHGSMVVPIIGGSDKTTVSVATGHQEFHPFYLSLGNIDNSLRRAHRDAILPVAFLSIPKVSRDAEDTEEFRLFRKQLYHMSITRVLKPLRAGMSTPEVVYCPDGHIRHAVYQLGPYIADYPEQVVLSGIVSGWCPKCLSPPEKLDTAGRPRTHDHTHFLWGREGFSDETIWTGWGIDSGVIPFTMRFPRADIHELLTPDLLHQMIKGTFKDHLVLWVEQYIYATHSKAKANQIMGDIDRRITSVPSFPGLRRFPEGRRFQQWTGNDSKGFMKVYLSAIEGYVPD</sequence>
<dbReference type="Proteomes" id="UP001385951">
    <property type="component" value="Unassembled WGS sequence"/>
</dbReference>
<proteinExistence type="predicted"/>
<reference evidence="1 2" key="1">
    <citation type="submission" date="2022-09" db="EMBL/GenBank/DDBJ databases">
        <authorList>
            <person name="Palmer J.M."/>
        </authorList>
    </citation>
    <scope>NUCLEOTIDE SEQUENCE [LARGE SCALE GENOMIC DNA]</scope>
    <source>
        <strain evidence="1 2">DSM 7382</strain>
    </source>
</reference>
<accession>A0AAW0FGE3</accession>
<gene>
    <name evidence="1" type="ORF">QCA50_020437</name>
</gene>
<dbReference type="Pfam" id="PF18759">
    <property type="entry name" value="Plavaka"/>
    <property type="match status" value="1"/>
</dbReference>
<organism evidence="1 2">
    <name type="scientific">Cerrena zonata</name>
    <dbReference type="NCBI Taxonomy" id="2478898"/>
    <lineage>
        <taxon>Eukaryota</taxon>
        <taxon>Fungi</taxon>
        <taxon>Dikarya</taxon>
        <taxon>Basidiomycota</taxon>
        <taxon>Agaricomycotina</taxon>
        <taxon>Agaricomycetes</taxon>
        <taxon>Polyporales</taxon>
        <taxon>Cerrenaceae</taxon>
        <taxon>Cerrena</taxon>
    </lineage>
</organism>
<dbReference type="EMBL" id="JASBNA010000110">
    <property type="protein sequence ID" value="KAK7676623.1"/>
    <property type="molecule type" value="Genomic_DNA"/>
</dbReference>
<keyword evidence="2" id="KW-1185">Reference proteome</keyword>
<evidence type="ECO:0000313" key="1">
    <source>
        <dbReference type="EMBL" id="KAK7676623.1"/>
    </source>
</evidence>
<dbReference type="InterPro" id="IPR041078">
    <property type="entry name" value="Plavaka"/>
</dbReference>
<name>A0AAW0FGE3_9APHY</name>
<evidence type="ECO:0000313" key="2">
    <source>
        <dbReference type="Proteomes" id="UP001385951"/>
    </source>
</evidence>
<protein>
    <submittedName>
        <fullName evidence="1">Uncharacterized protein</fullName>
    </submittedName>
</protein>